<feature type="compositionally biased region" description="Basic and acidic residues" evidence="1">
    <location>
        <begin position="255"/>
        <end position="267"/>
    </location>
</feature>
<dbReference type="RefSeq" id="WP_183622366.1">
    <property type="nucleotide sequence ID" value="NZ_JACHWJ010000001.1"/>
</dbReference>
<evidence type="ECO:0000313" key="2">
    <source>
        <dbReference type="EMBL" id="MBB2955961.1"/>
    </source>
</evidence>
<dbReference type="EMBL" id="JACHWJ010000001">
    <property type="protein sequence ID" value="MBB2955961.1"/>
    <property type="molecule type" value="Genomic_DNA"/>
</dbReference>
<name>A0A7W4UK85_9MICO</name>
<organism evidence="2 3">
    <name type="scientific">Pseudoclavibacter helvolus</name>
    <dbReference type="NCBI Taxonomy" id="255205"/>
    <lineage>
        <taxon>Bacteria</taxon>
        <taxon>Bacillati</taxon>
        <taxon>Actinomycetota</taxon>
        <taxon>Actinomycetes</taxon>
        <taxon>Micrococcales</taxon>
        <taxon>Microbacteriaceae</taxon>
        <taxon>Pseudoclavibacter</taxon>
    </lineage>
</organism>
<feature type="region of interest" description="Disordered" evidence="1">
    <location>
        <begin position="199"/>
        <end position="267"/>
    </location>
</feature>
<sequence>MPTFNDPTADAEEARQALRGLAHATIRIDDPDNLYGIVGELLGATRSLEQSLIQLGGASLTHQGRAAHDDGDRDLGAADAWAAADALQQAARHVSAAESVLDQASGHLGRIAWQPPQRQWVTVVFLQGDEAGQVLDLINRDGTDAAIKHLRGYDYGDETTSAALANGHHYDEPPTNMHSQRVDDGDYALIYNHALGHTGLYRAHTPPPDSSTPESDGPQNVGPAQDAATAEAARRALDERRDRVRGDGSWFTPDRIADIKRNRGLER</sequence>
<evidence type="ECO:0000313" key="3">
    <source>
        <dbReference type="Proteomes" id="UP000545286"/>
    </source>
</evidence>
<dbReference type="Proteomes" id="UP000545286">
    <property type="component" value="Unassembled WGS sequence"/>
</dbReference>
<protein>
    <submittedName>
        <fullName evidence="2">Uncharacterized protein</fullName>
    </submittedName>
</protein>
<accession>A0A7W4UK85</accession>
<gene>
    <name evidence="2" type="ORF">FHX72_000073</name>
</gene>
<reference evidence="2 3" key="1">
    <citation type="submission" date="2020-08" db="EMBL/GenBank/DDBJ databases">
        <title>Sequencing the genomes of 1000 actinobacteria strains.</title>
        <authorList>
            <person name="Klenk H.-P."/>
        </authorList>
    </citation>
    <scope>NUCLEOTIDE SEQUENCE [LARGE SCALE GENOMIC DNA]</scope>
    <source>
        <strain evidence="2 3">DSM 20419</strain>
    </source>
</reference>
<dbReference type="AlphaFoldDB" id="A0A7W4UK85"/>
<keyword evidence="3" id="KW-1185">Reference proteome</keyword>
<evidence type="ECO:0000256" key="1">
    <source>
        <dbReference type="SAM" id="MobiDB-lite"/>
    </source>
</evidence>
<feature type="compositionally biased region" description="Basic and acidic residues" evidence="1">
    <location>
        <begin position="232"/>
        <end position="246"/>
    </location>
</feature>
<proteinExistence type="predicted"/>
<comment type="caution">
    <text evidence="2">The sequence shown here is derived from an EMBL/GenBank/DDBJ whole genome shotgun (WGS) entry which is preliminary data.</text>
</comment>